<dbReference type="GO" id="GO:0030655">
    <property type="term" value="P:beta-lactam antibiotic catabolic process"/>
    <property type="evidence" value="ECO:0007669"/>
    <property type="project" value="InterPro"/>
</dbReference>
<proteinExistence type="predicted"/>
<dbReference type="PROSITE" id="PS51257">
    <property type="entry name" value="PROKAR_LIPOPROTEIN"/>
    <property type="match status" value="1"/>
</dbReference>
<dbReference type="InterPro" id="IPR012338">
    <property type="entry name" value="Beta-lactam/transpept-like"/>
</dbReference>
<feature type="domain" description="Beta-lactamase class A catalytic" evidence="1">
    <location>
        <begin position="70"/>
        <end position="340"/>
    </location>
</feature>
<dbReference type="GO" id="GO:0008800">
    <property type="term" value="F:beta-lactamase activity"/>
    <property type="evidence" value="ECO:0007669"/>
    <property type="project" value="InterPro"/>
</dbReference>
<evidence type="ECO:0000313" key="3">
    <source>
        <dbReference type="Proteomes" id="UP000007364"/>
    </source>
</evidence>
<dbReference type="PATRIC" id="fig|555500.3.peg.467"/>
<dbReference type="InterPro" id="IPR045155">
    <property type="entry name" value="Beta-lactam_cat"/>
</dbReference>
<dbReference type="Proteomes" id="UP000007364">
    <property type="component" value="Unassembled WGS sequence"/>
</dbReference>
<reference evidence="2 3" key="1">
    <citation type="journal article" date="2012" name="J. Bacteriol.">
        <title>Genome Sequence of Galbibacter marinum Type Strain ck-I2-15.</title>
        <authorList>
            <person name="Lai Q."/>
            <person name="Li C."/>
            <person name="Shao Z."/>
        </authorList>
    </citation>
    <scope>NUCLEOTIDE SEQUENCE [LARGE SCALE GENOMIC DNA]</scope>
    <source>
        <strain evidence="3">ck-I2-15</strain>
    </source>
</reference>
<dbReference type="AlphaFoldDB" id="K2PY28"/>
<dbReference type="Gene3D" id="3.40.710.10">
    <property type="entry name" value="DD-peptidase/beta-lactamase superfamily"/>
    <property type="match status" value="1"/>
</dbReference>
<evidence type="ECO:0000259" key="1">
    <source>
        <dbReference type="Pfam" id="PF13354"/>
    </source>
</evidence>
<dbReference type="Pfam" id="PF13354">
    <property type="entry name" value="Beta-lactamase2"/>
    <property type="match status" value="1"/>
</dbReference>
<evidence type="ECO:0000313" key="2">
    <source>
        <dbReference type="EMBL" id="EKF56304.1"/>
    </source>
</evidence>
<dbReference type="RefSeq" id="WP_008990323.1">
    <property type="nucleotide sequence ID" value="NZ_AMSG01000002.1"/>
</dbReference>
<sequence length="379" mass="43361">MPTTKFIIFSLLLSVVISCAPKKSDNTSPLEKATLSQHPKIKSIIDSADHYQLQVMLSTIDREKDSVKFTDYQFGVSDSNYFYPASTVKLPISLLALEKLNRDPRFDRNTLFYIDGDTVETTFANEVNKIFAVSDNPAYNRLFEYLGKDYINQTLEDKGINPVRISHRLSTSDAYNPVTKAIIFHQNDTTLTHLQPTVSSPVERLPLQSMYKGAGYIDSNDSLVREPMDFATKNYLPISSLHSIMKRVIFPQAFSQKDRFQLSENDREFLLKAMSSTPRELGFNQEDYYDSFGKFFIYGDTKENIPESIKIYNKVGYAYGYLTDCAYIYDMESGTEFIVTANLLVNENRIFNDGIYQYDSVGIPFLAQLGRELLKNLNH</sequence>
<dbReference type="OrthoDB" id="1884322at2"/>
<dbReference type="EMBL" id="AMSG01000002">
    <property type="protein sequence ID" value="EKF56304.1"/>
    <property type="molecule type" value="Genomic_DNA"/>
</dbReference>
<dbReference type="SUPFAM" id="SSF56601">
    <property type="entry name" value="beta-lactamase/transpeptidase-like"/>
    <property type="match status" value="1"/>
</dbReference>
<keyword evidence="3" id="KW-1185">Reference proteome</keyword>
<comment type="caution">
    <text evidence="2">The sequence shown here is derived from an EMBL/GenBank/DDBJ whole genome shotgun (WGS) entry which is preliminary data.</text>
</comment>
<organism evidence="2 3">
    <name type="scientific">Galbibacter marinus</name>
    <dbReference type="NCBI Taxonomy" id="555500"/>
    <lineage>
        <taxon>Bacteria</taxon>
        <taxon>Pseudomonadati</taxon>
        <taxon>Bacteroidota</taxon>
        <taxon>Flavobacteriia</taxon>
        <taxon>Flavobacteriales</taxon>
        <taxon>Flavobacteriaceae</taxon>
        <taxon>Galbibacter</taxon>
    </lineage>
</organism>
<gene>
    <name evidence="2" type="ORF">I215_02238</name>
</gene>
<dbReference type="eggNOG" id="COG2367">
    <property type="taxonomic scope" value="Bacteria"/>
</dbReference>
<dbReference type="STRING" id="555500.I215_02238"/>
<accession>K2PY28</accession>
<name>K2PY28_9FLAO</name>
<protein>
    <recommendedName>
        <fullName evidence="1">Beta-lactamase class A catalytic domain-containing protein</fullName>
    </recommendedName>
</protein>